<comment type="caution">
    <text evidence="7">The sequence shown here is derived from an EMBL/GenBank/DDBJ whole genome shotgun (WGS) entry which is preliminary data.</text>
</comment>
<keyword evidence="4" id="KW-0067">ATP-binding</keyword>
<keyword evidence="8" id="KW-1185">Reference proteome</keyword>
<organism evidence="7 8">
    <name type="scientific">Candidatus Accumulibacter phosphatis</name>
    <dbReference type="NCBI Taxonomy" id="327160"/>
    <lineage>
        <taxon>Bacteria</taxon>
        <taxon>Pseudomonadati</taxon>
        <taxon>Pseudomonadota</taxon>
        <taxon>Betaproteobacteria</taxon>
        <taxon>Candidatus Accumulibacter</taxon>
    </lineage>
</organism>
<gene>
    <name evidence="7" type="ORF">ACCUM_2517</name>
</gene>
<dbReference type="InterPro" id="IPR000330">
    <property type="entry name" value="SNF2_N"/>
</dbReference>
<dbReference type="PANTHER" id="PTHR45766">
    <property type="entry name" value="DNA ANNEALING HELICASE AND ENDONUCLEASE ZRANB3 FAMILY MEMBER"/>
    <property type="match status" value="1"/>
</dbReference>
<evidence type="ECO:0000259" key="6">
    <source>
        <dbReference type="PROSITE" id="PS51194"/>
    </source>
</evidence>
<dbReference type="GO" id="GO:0005524">
    <property type="term" value="F:ATP binding"/>
    <property type="evidence" value="ECO:0007669"/>
    <property type="project" value="UniProtKB-KW"/>
</dbReference>
<keyword evidence="1" id="KW-0547">Nucleotide-binding</keyword>
<evidence type="ECO:0000256" key="4">
    <source>
        <dbReference type="ARBA" id="ARBA00022840"/>
    </source>
</evidence>
<dbReference type="EMBL" id="SWAD01000015">
    <property type="protein sequence ID" value="TMQ77917.1"/>
    <property type="molecule type" value="Genomic_DNA"/>
</dbReference>
<evidence type="ECO:0000256" key="2">
    <source>
        <dbReference type="ARBA" id="ARBA00022801"/>
    </source>
</evidence>
<feature type="domain" description="Helicase C-terminal" evidence="6">
    <location>
        <begin position="479"/>
        <end position="637"/>
    </location>
</feature>
<dbReference type="SMART" id="SM00487">
    <property type="entry name" value="DEXDc"/>
    <property type="match status" value="1"/>
</dbReference>
<evidence type="ECO:0000256" key="3">
    <source>
        <dbReference type="ARBA" id="ARBA00022806"/>
    </source>
</evidence>
<dbReference type="Pfam" id="PF00176">
    <property type="entry name" value="SNF2-rel_dom"/>
    <property type="match status" value="1"/>
</dbReference>
<dbReference type="OrthoDB" id="9814088at2"/>
<dbReference type="InterPro" id="IPR027417">
    <property type="entry name" value="P-loop_NTPase"/>
</dbReference>
<dbReference type="AlphaFoldDB" id="A0A5S4ER11"/>
<proteinExistence type="predicted"/>
<dbReference type="PROSITE" id="PS51192">
    <property type="entry name" value="HELICASE_ATP_BIND_1"/>
    <property type="match status" value="1"/>
</dbReference>
<dbReference type="GO" id="GO:0004386">
    <property type="term" value="F:helicase activity"/>
    <property type="evidence" value="ECO:0007669"/>
    <property type="project" value="UniProtKB-KW"/>
</dbReference>
<dbReference type="InterPro" id="IPR049730">
    <property type="entry name" value="SNF2/RAD54-like_C"/>
</dbReference>
<dbReference type="CDD" id="cd18011">
    <property type="entry name" value="DEXDc_RapA"/>
    <property type="match status" value="1"/>
</dbReference>
<dbReference type="InterPro" id="IPR038718">
    <property type="entry name" value="SNF2-like_sf"/>
</dbReference>
<dbReference type="InterPro" id="IPR014001">
    <property type="entry name" value="Helicase_ATP-bd"/>
</dbReference>
<dbReference type="RefSeq" id="WP_138677586.1">
    <property type="nucleotide sequence ID" value="NZ_SWAD01000015.1"/>
</dbReference>
<evidence type="ECO:0000256" key="1">
    <source>
        <dbReference type="ARBA" id="ARBA00022741"/>
    </source>
</evidence>
<dbReference type="SUPFAM" id="SSF52540">
    <property type="entry name" value="P-loop containing nucleoside triphosphate hydrolases"/>
    <property type="match status" value="2"/>
</dbReference>
<dbReference type="Gene3D" id="3.40.50.10810">
    <property type="entry name" value="Tandem AAA-ATPase domain"/>
    <property type="match status" value="1"/>
</dbReference>
<dbReference type="GO" id="GO:0016787">
    <property type="term" value="F:hydrolase activity"/>
    <property type="evidence" value="ECO:0007669"/>
    <property type="project" value="UniProtKB-KW"/>
</dbReference>
<dbReference type="Proteomes" id="UP000306324">
    <property type="component" value="Unassembled WGS sequence"/>
</dbReference>
<keyword evidence="3 7" id="KW-0347">Helicase</keyword>
<dbReference type="Pfam" id="PF00271">
    <property type="entry name" value="Helicase_C"/>
    <property type="match status" value="1"/>
</dbReference>
<reference evidence="7 8" key="1">
    <citation type="submission" date="2019-04" db="EMBL/GenBank/DDBJ databases">
        <title>A novel phosphate-accumulating bacterium identified in bioreactor for phosphate removal from wastewater.</title>
        <authorList>
            <person name="Kotlyarov R.Y."/>
            <person name="Beletsky A.V."/>
            <person name="Kallistova A.Y."/>
            <person name="Dorofeev A.G."/>
            <person name="Nikolaev Y.Y."/>
            <person name="Pimenov N.V."/>
            <person name="Ravin N.V."/>
            <person name="Mardanov A.V."/>
        </authorList>
    </citation>
    <scope>NUCLEOTIDE SEQUENCE [LARGE SCALE GENOMIC DNA]</scope>
    <source>
        <strain evidence="7 8">Bin19</strain>
    </source>
</reference>
<dbReference type="SMART" id="SM00490">
    <property type="entry name" value="HELICc"/>
    <property type="match status" value="1"/>
</dbReference>
<feature type="domain" description="Helicase ATP-binding" evidence="5">
    <location>
        <begin position="113"/>
        <end position="286"/>
    </location>
</feature>
<evidence type="ECO:0000259" key="5">
    <source>
        <dbReference type="PROSITE" id="PS51192"/>
    </source>
</evidence>
<dbReference type="Gene3D" id="3.40.50.300">
    <property type="entry name" value="P-loop containing nucleotide triphosphate hydrolases"/>
    <property type="match status" value="1"/>
</dbReference>
<evidence type="ECO:0000313" key="7">
    <source>
        <dbReference type="EMBL" id="TMQ77917.1"/>
    </source>
</evidence>
<keyword evidence="2" id="KW-0378">Hydrolase</keyword>
<name>A0A5S4ER11_9PROT</name>
<dbReference type="PROSITE" id="PS51194">
    <property type="entry name" value="HELICASE_CTER"/>
    <property type="match status" value="1"/>
</dbReference>
<dbReference type="CDD" id="cd18793">
    <property type="entry name" value="SF2_C_SNF"/>
    <property type="match status" value="1"/>
</dbReference>
<accession>A0A5S4ER11</accession>
<sequence length="981" mass="108489">MNSPTPEFHPGSLVSARGREWIVLPESDMDTLRLRPLGGGEKDESLLYLPLERQPVRPATFPWPRVDQASNHSASQLLLDALQLKLRNGAGPFRSFGNIAVEPRAYQLVPLLMALKQATIRLLIADDVGIGKTIEAALIAREMLDRGEVQRLTVLCPPHLCEQWQRELAERFHIHAPVVRTATAARLEKDLPPGASLFDAHPFTVVSLDYIKSERRREAFQRFCPEFVIVDEAHTCTHGGQGRQQRYQLLKGLAENADRHLVLLTATPHSGDENAFYNLLGLLRSEFTALKDLPAGSRTDLRDELSRHFVQRRRPDIAEWQDSSMFPERKTSEVTYRLTGAWGQLFNDVLTYARELVERAEGRALQEQRMNWWAALALLRCISSSPAAAVNALRTRLNGAIAPGDDRELTLEGSRSSDRLRLEDIDQQGEERVLDGREDALSTDDIEPAAQTEETARLQELIAAAERLAAPGNDPKLEQLQAHLQGLLKDGFLPVVFCRYIATAHYLADFLRAKFKDVTIKAVTGEFTPGEREAAVEELGESDRRFLVATDCLSEGINLQNLFTAVVHYDLSWNPTRHEQREGRVDRFGQKAREVRSTMLYGEDNPVDGAVLQVILRKAESIRKELGVLVPMPDDEGKLTQALLNAVLLRKTNPVGKVAQASFDFGEPAREIEAAWQSAREKAARNRSIFAQRRLKPEDVLPEWRKSAAVLGGEDDVARFVARAVAKLGVPLEECRRLPGLGSAQPAPQGSQENLGRPGVFLGAHHKLNIDQLPLTVRERLAADGFIGTLRVSFHQPPAAGSLFIHRTHPIVAALADTLLERALEETADASDADAVARAGAAFVGHVGLRTTVLLLRLRHQLSVTRGAATRLMLCEETIAVSVAGSGHPAVLAPDAARSLLGAEAVRNMPPPIRDRHLRQALDMLPAWTPQLAAMAKERAQALLQDHRRVREAAEAKGTYQVTASLPVDVMGLYVLVPSLG</sequence>
<protein>
    <submittedName>
        <fullName evidence="7">Helicase</fullName>
    </submittedName>
</protein>
<dbReference type="InterPro" id="IPR057342">
    <property type="entry name" value="DEXDc_RapA"/>
</dbReference>
<dbReference type="InterPro" id="IPR001650">
    <property type="entry name" value="Helicase_C-like"/>
</dbReference>
<evidence type="ECO:0000313" key="8">
    <source>
        <dbReference type="Proteomes" id="UP000306324"/>
    </source>
</evidence>
<dbReference type="PANTHER" id="PTHR45766:SF6">
    <property type="entry name" value="SWI_SNF-RELATED MATRIX-ASSOCIATED ACTIN-DEPENDENT REGULATOR OF CHROMATIN SUBFAMILY A-LIKE PROTEIN 1"/>
    <property type="match status" value="1"/>
</dbReference>